<dbReference type="InterPro" id="IPR024264">
    <property type="entry name" value="DUF3786"/>
</dbReference>
<proteinExistence type="predicted"/>
<name>A0A1M6D1M8_9FIRM</name>
<evidence type="ECO:0000313" key="3">
    <source>
        <dbReference type="Proteomes" id="UP000183954"/>
    </source>
</evidence>
<reference evidence="3" key="1">
    <citation type="submission" date="2016-11" db="EMBL/GenBank/DDBJ databases">
        <authorList>
            <person name="Varghese N."/>
            <person name="Submissions S."/>
        </authorList>
    </citation>
    <scope>NUCLEOTIDE SEQUENCE [LARGE SCALE GENOMIC DNA]</scope>
    <source>
        <strain evidence="3">DSM 15449</strain>
    </source>
</reference>
<sequence length="216" mass="24113">MGDKETKTETETESGYRVVYEKYWQDIKKRDPDEITAVRAVSYSSDTHQFNVIFFDEEYIADSVKETICRKADGHVPDVVATIVILNYLAFSQPLPESSPRWVSVKEIPGGMIFYTAFHKTAISVVIEAFGHQAGRLMTAARSLGGQAGPFGDTSVVFRAFPEVPLCVIVWEGDDEVKANATILYDPSIEFLLQSAICIDLGIYLAAQLKRLIQYS</sequence>
<organism evidence="2 3">
    <name type="scientific">Desulfosporosinus lacus DSM 15449</name>
    <dbReference type="NCBI Taxonomy" id="1121420"/>
    <lineage>
        <taxon>Bacteria</taxon>
        <taxon>Bacillati</taxon>
        <taxon>Bacillota</taxon>
        <taxon>Clostridia</taxon>
        <taxon>Eubacteriales</taxon>
        <taxon>Desulfitobacteriaceae</taxon>
        <taxon>Desulfosporosinus</taxon>
    </lineage>
</organism>
<dbReference type="Proteomes" id="UP000183954">
    <property type="component" value="Unassembled WGS sequence"/>
</dbReference>
<gene>
    <name evidence="2" type="ORF">SAMN02746098_04453</name>
</gene>
<accession>A0A1M6D1M8</accession>
<dbReference type="Pfam" id="PF12654">
    <property type="entry name" value="DUF3786"/>
    <property type="match status" value="1"/>
</dbReference>
<feature type="domain" description="DUF3786" evidence="1">
    <location>
        <begin position="31"/>
        <end position="206"/>
    </location>
</feature>
<dbReference type="AlphaFoldDB" id="A0A1M6D1M8"/>
<dbReference type="STRING" id="1121420.SAMN02746098_04453"/>
<keyword evidence="3" id="KW-1185">Reference proteome</keyword>
<dbReference type="OrthoDB" id="159408at2"/>
<dbReference type="RefSeq" id="WP_073032286.1">
    <property type="nucleotide sequence ID" value="NZ_FQXJ01000022.1"/>
</dbReference>
<evidence type="ECO:0000313" key="2">
    <source>
        <dbReference type="EMBL" id="SHI67167.1"/>
    </source>
</evidence>
<protein>
    <recommendedName>
        <fullName evidence="1">DUF3786 domain-containing protein</fullName>
    </recommendedName>
</protein>
<evidence type="ECO:0000259" key="1">
    <source>
        <dbReference type="Pfam" id="PF12654"/>
    </source>
</evidence>
<dbReference type="EMBL" id="FQXJ01000022">
    <property type="protein sequence ID" value="SHI67167.1"/>
    <property type="molecule type" value="Genomic_DNA"/>
</dbReference>